<organism evidence="3 4">
    <name type="scientific">Micromonospora viridifaciens</name>
    <dbReference type="NCBI Taxonomy" id="1881"/>
    <lineage>
        <taxon>Bacteria</taxon>
        <taxon>Bacillati</taxon>
        <taxon>Actinomycetota</taxon>
        <taxon>Actinomycetes</taxon>
        <taxon>Micromonosporales</taxon>
        <taxon>Micromonosporaceae</taxon>
        <taxon>Micromonospora</taxon>
    </lineage>
</organism>
<dbReference type="EMBL" id="LT607411">
    <property type="protein sequence ID" value="SCF18142.1"/>
    <property type="molecule type" value="Genomic_DNA"/>
</dbReference>
<dbReference type="InterPro" id="IPR000073">
    <property type="entry name" value="AB_hydrolase_1"/>
</dbReference>
<proteinExistence type="predicted"/>
<dbReference type="SUPFAM" id="SSF53474">
    <property type="entry name" value="alpha/beta-Hydrolases"/>
    <property type="match status" value="1"/>
</dbReference>
<dbReference type="PRINTS" id="PR00111">
    <property type="entry name" value="ABHYDROLASE"/>
</dbReference>
<dbReference type="Proteomes" id="UP000198242">
    <property type="component" value="Chromosome I"/>
</dbReference>
<dbReference type="GO" id="GO:0016787">
    <property type="term" value="F:hydrolase activity"/>
    <property type="evidence" value="ECO:0007669"/>
    <property type="project" value="UniProtKB-KW"/>
</dbReference>
<dbReference type="Gene3D" id="3.40.50.1820">
    <property type="entry name" value="alpha/beta hydrolase"/>
    <property type="match status" value="1"/>
</dbReference>
<dbReference type="PRINTS" id="PR00412">
    <property type="entry name" value="EPOXHYDRLASE"/>
</dbReference>
<gene>
    <name evidence="3" type="ORF">GA0074695_4075</name>
</gene>
<keyword evidence="4" id="KW-1185">Reference proteome</keyword>
<keyword evidence="1" id="KW-0378">Hydrolase</keyword>
<evidence type="ECO:0000313" key="4">
    <source>
        <dbReference type="Proteomes" id="UP000198242"/>
    </source>
</evidence>
<dbReference type="AlphaFoldDB" id="A0A1C4YBK8"/>
<evidence type="ECO:0000313" key="3">
    <source>
        <dbReference type="EMBL" id="SCF18142.1"/>
    </source>
</evidence>
<reference evidence="4" key="1">
    <citation type="submission" date="2016-06" db="EMBL/GenBank/DDBJ databases">
        <authorList>
            <person name="Varghese N."/>
            <person name="Submissions Spin"/>
        </authorList>
    </citation>
    <scope>NUCLEOTIDE SEQUENCE [LARGE SCALE GENOMIC DNA]</scope>
    <source>
        <strain evidence="4">DSM 43909</strain>
    </source>
</reference>
<feature type="domain" description="AB hydrolase-1" evidence="2">
    <location>
        <begin position="32"/>
        <end position="277"/>
    </location>
</feature>
<evidence type="ECO:0000256" key="1">
    <source>
        <dbReference type="ARBA" id="ARBA00022801"/>
    </source>
</evidence>
<dbReference type="InterPro" id="IPR029058">
    <property type="entry name" value="AB_hydrolase_fold"/>
</dbReference>
<dbReference type="OrthoDB" id="3507586at2"/>
<accession>A0A1C4YBK8</accession>
<dbReference type="PANTHER" id="PTHR43329">
    <property type="entry name" value="EPOXIDE HYDROLASE"/>
    <property type="match status" value="1"/>
</dbReference>
<name>A0A1C4YBK8_MICVI</name>
<sequence>MDGARIPPGFTEQTARVGQITINYVRGGQGGTLVLLHGYPQTWFMWRKVLPELAKRYTVIAPDLRGAGGSDAPASGYDKKTLARDVHDLLAQLGLEQDICLVGHDIGTMVAYAYAAAYGDQVSKLVLTEAPIPDQGLYQAPSLTPSGPGLWNFGFFSLPNGLPEQIVAGREELWVDRFTDSMEVQKTGIGADEVAEYARYLQDDAHLRASFEYFRALPQDIADNAEYAKTKLTMPVLALGARASLGDAVSQQAAHYAFNVSGGVVEDCGHWIFEERPAELTSQLLEFLQPA</sequence>
<protein>
    <submittedName>
        <fullName evidence="3">Pimeloyl-ACP methyl ester carboxylesterase</fullName>
    </submittedName>
</protein>
<evidence type="ECO:0000259" key="2">
    <source>
        <dbReference type="Pfam" id="PF00561"/>
    </source>
</evidence>
<dbReference type="InterPro" id="IPR000639">
    <property type="entry name" value="Epox_hydrolase-like"/>
</dbReference>
<dbReference type="Pfam" id="PF00561">
    <property type="entry name" value="Abhydrolase_1"/>
    <property type="match status" value="1"/>
</dbReference>